<comment type="catalytic activity">
    <reaction evidence="7">
        <text>L-aspartate + 2-oxoglutarate = oxaloacetate + L-glutamate</text>
        <dbReference type="Rhea" id="RHEA:21824"/>
        <dbReference type="ChEBI" id="CHEBI:16452"/>
        <dbReference type="ChEBI" id="CHEBI:16810"/>
        <dbReference type="ChEBI" id="CHEBI:29985"/>
        <dbReference type="ChEBI" id="CHEBI:29991"/>
        <dbReference type="EC" id="2.6.1.1"/>
    </reaction>
</comment>
<feature type="domain" description="Aminotransferase class I/classII large" evidence="8">
    <location>
        <begin position="33"/>
        <end position="379"/>
    </location>
</feature>
<dbReference type="EMBL" id="LT960614">
    <property type="protein sequence ID" value="SON55424.1"/>
    <property type="molecule type" value="Genomic_DNA"/>
</dbReference>
<dbReference type="InterPro" id="IPR050596">
    <property type="entry name" value="AspAT/PAT-like"/>
</dbReference>
<evidence type="ECO:0000256" key="1">
    <source>
        <dbReference type="ARBA" id="ARBA00001933"/>
    </source>
</evidence>
<evidence type="ECO:0000259" key="8">
    <source>
        <dbReference type="Pfam" id="PF00155"/>
    </source>
</evidence>
<dbReference type="OrthoDB" id="9804407at2"/>
<dbReference type="AlphaFoldDB" id="A0A2C9D533"/>
<dbReference type="KEGG" id="hdi:HDIA_1883"/>
<organism evidence="9 10">
    <name type="scientific">Hartmannibacter diazotrophicus</name>
    <dbReference type="NCBI Taxonomy" id="1482074"/>
    <lineage>
        <taxon>Bacteria</taxon>
        <taxon>Pseudomonadati</taxon>
        <taxon>Pseudomonadota</taxon>
        <taxon>Alphaproteobacteria</taxon>
        <taxon>Hyphomicrobiales</taxon>
        <taxon>Pleomorphomonadaceae</taxon>
        <taxon>Hartmannibacter</taxon>
    </lineage>
</organism>
<dbReference type="PANTHER" id="PTHR46383">
    <property type="entry name" value="ASPARTATE AMINOTRANSFERASE"/>
    <property type="match status" value="1"/>
</dbReference>
<dbReference type="InterPro" id="IPR004839">
    <property type="entry name" value="Aminotransferase_I/II_large"/>
</dbReference>
<name>A0A2C9D533_9HYPH</name>
<evidence type="ECO:0000256" key="6">
    <source>
        <dbReference type="ARBA" id="ARBA00022898"/>
    </source>
</evidence>
<gene>
    <name evidence="9" type="primary">aspC_1</name>
    <name evidence="9" type="ORF">HDIA_1883</name>
</gene>
<dbReference type="InterPro" id="IPR015421">
    <property type="entry name" value="PyrdxlP-dep_Trfase_major"/>
</dbReference>
<evidence type="ECO:0000256" key="7">
    <source>
        <dbReference type="ARBA" id="ARBA00049185"/>
    </source>
</evidence>
<proteinExistence type="inferred from homology"/>
<comment type="similarity">
    <text evidence="2">Belongs to the class-I pyridoxal-phosphate-dependent aminotransferase family.</text>
</comment>
<dbReference type="PANTHER" id="PTHR46383:SF2">
    <property type="entry name" value="AMINOTRANSFERASE"/>
    <property type="match status" value="1"/>
</dbReference>
<dbReference type="GO" id="GO:0006520">
    <property type="term" value="P:amino acid metabolic process"/>
    <property type="evidence" value="ECO:0007669"/>
    <property type="project" value="InterPro"/>
</dbReference>
<sequence length="384" mass="41798">MPVKLSRRSAVEPFRAMDVMSSAFALERAGRSIIHMEVGEPGAPTPRAVREAAEAALRNGRIAYTEALGQPALRARIARHYGEAYGIDLAPERIVVTTGSSGGFNLAFLALFDVGDRIGLPTPGYPAYRNILKALGLEVVEIPTTVESRWAITPQMLQEAETGGKLKGLIVASPNNPTGTMMRPEDLKALVDACEAGDIRLIMDEIYHGLVYDFPTATALQFSDDVIVVNSFSKYYCMTGWRIGWMVVPAEISRAFECLAQNLSISVNSLSQRAAIAAFDAKEELEEVKAGYAANRALLLEGLPKVGLDDLLPVDGAFYVYANVRRFTNDSMDFAQRMLNEAGVAATPGIDFDTARGEAYLRFSFAGTTADMAEAVERIGRWLK</sequence>
<reference evidence="10" key="1">
    <citation type="submission" date="2017-09" db="EMBL/GenBank/DDBJ databases">
        <title>Genome sequence of Nannocystis excedens DSM 71.</title>
        <authorList>
            <person name="Blom J."/>
        </authorList>
    </citation>
    <scope>NUCLEOTIDE SEQUENCE [LARGE SCALE GENOMIC DNA]</scope>
    <source>
        <strain evidence="10">type strain: E19</strain>
    </source>
</reference>
<dbReference type="Proteomes" id="UP000223606">
    <property type="component" value="Chromosome 1"/>
</dbReference>
<comment type="cofactor">
    <cofactor evidence="1">
        <name>pyridoxal 5'-phosphate</name>
        <dbReference type="ChEBI" id="CHEBI:597326"/>
    </cofactor>
</comment>
<evidence type="ECO:0000256" key="4">
    <source>
        <dbReference type="ARBA" id="ARBA00022576"/>
    </source>
</evidence>
<dbReference type="RefSeq" id="WP_099555937.1">
    <property type="nucleotide sequence ID" value="NZ_LT960614.1"/>
</dbReference>
<dbReference type="Gene3D" id="3.40.640.10">
    <property type="entry name" value="Type I PLP-dependent aspartate aminotransferase-like (Major domain)"/>
    <property type="match status" value="1"/>
</dbReference>
<dbReference type="PRINTS" id="PR00753">
    <property type="entry name" value="ACCSYNTHASE"/>
</dbReference>
<evidence type="ECO:0000256" key="2">
    <source>
        <dbReference type="ARBA" id="ARBA00007441"/>
    </source>
</evidence>
<dbReference type="Pfam" id="PF00155">
    <property type="entry name" value="Aminotran_1_2"/>
    <property type="match status" value="1"/>
</dbReference>
<keyword evidence="4 9" id="KW-0032">Aminotransferase</keyword>
<evidence type="ECO:0000256" key="3">
    <source>
        <dbReference type="ARBA" id="ARBA00012753"/>
    </source>
</evidence>
<dbReference type="InterPro" id="IPR015424">
    <property type="entry name" value="PyrdxlP-dep_Trfase"/>
</dbReference>
<protein>
    <recommendedName>
        <fullName evidence="3">aspartate transaminase</fullName>
        <ecNumber evidence="3">2.6.1.1</ecNumber>
    </recommendedName>
</protein>
<dbReference type="EC" id="2.6.1.1" evidence="3"/>
<dbReference type="GO" id="GO:0030170">
    <property type="term" value="F:pyridoxal phosphate binding"/>
    <property type="evidence" value="ECO:0007669"/>
    <property type="project" value="InterPro"/>
</dbReference>
<evidence type="ECO:0000313" key="10">
    <source>
        <dbReference type="Proteomes" id="UP000223606"/>
    </source>
</evidence>
<evidence type="ECO:0000256" key="5">
    <source>
        <dbReference type="ARBA" id="ARBA00022679"/>
    </source>
</evidence>
<keyword evidence="6" id="KW-0663">Pyridoxal phosphate</keyword>
<keyword evidence="10" id="KW-1185">Reference proteome</keyword>
<dbReference type="CDD" id="cd00609">
    <property type="entry name" value="AAT_like"/>
    <property type="match status" value="1"/>
</dbReference>
<keyword evidence="5 9" id="KW-0808">Transferase</keyword>
<dbReference type="GO" id="GO:0004069">
    <property type="term" value="F:L-aspartate:2-oxoglutarate aminotransferase activity"/>
    <property type="evidence" value="ECO:0007669"/>
    <property type="project" value="UniProtKB-EC"/>
</dbReference>
<evidence type="ECO:0000313" key="9">
    <source>
        <dbReference type="EMBL" id="SON55424.1"/>
    </source>
</evidence>
<dbReference type="SUPFAM" id="SSF53383">
    <property type="entry name" value="PLP-dependent transferases"/>
    <property type="match status" value="1"/>
</dbReference>
<accession>A0A2C9D533</accession>